<feature type="domain" description="DUF4283" evidence="1">
    <location>
        <begin position="36"/>
        <end position="109"/>
    </location>
</feature>
<evidence type="ECO:0000313" key="3">
    <source>
        <dbReference type="Proteomes" id="UP001281410"/>
    </source>
</evidence>
<evidence type="ECO:0000313" key="2">
    <source>
        <dbReference type="EMBL" id="KAK3182831.1"/>
    </source>
</evidence>
<dbReference type="Pfam" id="PF14111">
    <property type="entry name" value="DUF4283"/>
    <property type="match status" value="1"/>
</dbReference>
<name>A0AAD9ZIL7_9ROSI</name>
<dbReference type="PANTHER" id="PTHR31286:SF167">
    <property type="entry name" value="OS09G0268800 PROTEIN"/>
    <property type="match status" value="1"/>
</dbReference>
<reference evidence="2" key="1">
    <citation type="journal article" date="2023" name="Plant J.">
        <title>Genome sequences and population genomics provide insights into the demographic history, inbreeding, and mutation load of two 'living fossil' tree species of Dipteronia.</title>
        <authorList>
            <person name="Feng Y."/>
            <person name="Comes H.P."/>
            <person name="Chen J."/>
            <person name="Zhu S."/>
            <person name="Lu R."/>
            <person name="Zhang X."/>
            <person name="Li P."/>
            <person name="Qiu J."/>
            <person name="Olsen K.M."/>
            <person name="Qiu Y."/>
        </authorList>
    </citation>
    <scope>NUCLEOTIDE SEQUENCE</scope>
    <source>
        <strain evidence="2">NBL</strain>
    </source>
</reference>
<dbReference type="Proteomes" id="UP001281410">
    <property type="component" value="Unassembled WGS sequence"/>
</dbReference>
<dbReference type="InterPro" id="IPR040256">
    <property type="entry name" value="At4g02000-like"/>
</dbReference>
<comment type="caution">
    <text evidence="2">The sequence shown here is derived from an EMBL/GenBank/DDBJ whole genome shotgun (WGS) entry which is preliminary data.</text>
</comment>
<sequence>MNVEEVAKLCAALTPKEMEGPLKPLHVNLKARGEKRLACRLVGELLSNKNVNSDAFISVLPKIRKFIEDVEIEVVSGNTFSFTFKNVNDRRQVLLGGPWSFDKVLLVLEATVGKGDVQNMSFNKVAFWVQIHNVHLLCMTVEIMRFLSGMIKEVKEVDEGKSGDYVRKYIQVRVVMNVDEPLRRILRVDVMRDGKEMTMLL</sequence>
<dbReference type="PANTHER" id="PTHR31286">
    <property type="entry name" value="GLYCINE-RICH CELL WALL STRUCTURAL PROTEIN 1.8-LIKE"/>
    <property type="match status" value="1"/>
</dbReference>
<dbReference type="EMBL" id="JANJYJ010000010">
    <property type="protein sequence ID" value="KAK3182831.1"/>
    <property type="molecule type" value="Genomic_DNA"/>
</dbReference>
<dbReference type="AlphaFoldDB" id="A0AAD9ZIL7"/>
<protein>
    <recommendedName>
        <fullName evidence="1">DUF4283 domain-containing protein</fullName>
    </recommendedName>
</protein>
<proteinExistence type="predicted"/>
<gene>
    <name evidence="2" type="ORF">Dsin_030117</name>
</gene>
<keyword evidence="3" id="KW-1185">Reference proteome</keyword>
<dbReference type="InterPro" id="IPR025558">
    <property type="entry name" value="DUF4283"/>
</dbReference>
<evidence type="ECO:0000259" key="1">
    <source>
        <dbReference type="Pfam" id="PF14111"/>
    </source>
</evidence>
<accession>A0AAD9ZIL7</accession>
<organism evidence="2 3">
    <name type="scientific">Dipteronia sinensis</name>
    <dbReference type="NCBI Taxonomy" id="43782"/>
    <lineage>
        <taxon>Eukaryota</taxon>
        <taxon>Viridiplantae</taxon>
        <taxon>Streptophyta</taxon>
        <taxon>Embryophyta</taxon>
        <taxon>Tracheophyta</taxon>
        <taxon>Spermatophyta</taxon>
        <taxon>Magnoliopsida</taxon>
        <taxon>eudicotyledons</taxon>
        <taxon>Gunneridae</taxon>
        <taxon>Pentapetalae</taxon>
        <taxon>rosids</taxon>
        <taxon>malvids</taxon>
        <taxon>Sapindales</taxon>
        <taxon>Sapindaceae</taxon>
        <taxon>Hippocastanoideae</taxon>
        <taxon>Acereae</taxon>
        <taxon>Dipteronia</taxon>
    </lineage>
</organism>